<gene>
    <name evidence="2" type="ORF">LdCL_310029500</name>
</gene>
<feature type="compositionally biased region" description="Low complexity" evidence="1">
    <location>
        <begin position="166"/>
        <end position="175"/>
    </location>
</feature>
<dbReference type="Proteomes" id="UP000274082">
    <property type="component" value="Chromosome 31"/>
</dbReference>
<evidence type="ECO:0000313" key="3">
    <source>
        <dbReference type="Proteomes" id="UP000274082"/>
    </source>
</evidence>
<dbReference type="VEuPathDB" id="TriTrypDB:LDHU3_31.3840"/>
<dbReference type="OrthoDB" id="267138at2759"/>
<proteinExistence type="predicted"/>
<feature type="compositionally biased region" description="Low complexity" evidence="1">
    <location>
        <begin position="211"/>
        <end position="225"/>
    </location>
</feature>
<evidence type="ECO:0000256" key="1">
    <source>
        <dbReference type="SAM" id="MobiDB-lite"/>
    </source>
</evidence>
<feature type="compositionally biased region" description="Basic residues" evidence="1">
    <location>
        <begin position="199"/>
        <end position="210"/>
    </location>
</feature>
<sequence length="391" mass="42543">MSRSPKQHRRQQTVHVQQLSPTELCEATPILTRARSVSPSQTSGILQQLHVGNSEDAVGIGLPFFQAQPMPDVSPLATPHAFTHNSHYSRTASLASSTEDSVAAASACYLHNRGARPSVHCVPTNQRDFQLGMVPPPSASFPHVPLVGNESHASFLASIVTDPTSRRSSCRSSSSLAVQRRAHNDASPVSLGNPSVIRHLTKRRERRMSKAAKSGRSSRSSSIASCTKEITPRSPIEDQIRVSQLPLYKSFFSSATASPIFSAARRKSSRGREAQPGTGVAVDVLPNDDSFSYILHREEEETAVRTKSGVKMVRRTTQEVRLPISADSYRRSDSPRDRGDASRSNSRRPSGPAPFDETPSAVPSLFSEPSINDMFSGILLLGDERRGKADQ</sequence>
<accession>A0A3S7X4R2</accession>
<feature type="region of interest" description="Disordered" evidence="1">
    <location>
        <begin position="316"/>
        <end position="369"/>
    </location>
</feature>
<reference evidence="2 3" key="1">
    <citation type="journal article" date="2018" name="Sci. Rep.">
        <title>A complete Leishmania donovani reference genome identifies novel genetic variations associated with virulence.</title>
        <authorList>
            <person name="Lypaczewski P."/>
            <person name="Hoshizaki J."/>
            <person name="Zhang W.-W."/>
            <person name="McCall L.-I."/>
            <person name="Torcivia-Rodriguez J."/>
            <person name="Simonyan V."/>
            <person name="Kaur A."/>
            <person name="Dewar K."/>
            <person name="Matlashewski G."/>
        </authorList>
    </citation>
    <scope>NUCLEOTIDE SEQUENCE [LARGE SCALE GENOMIC DNA]</scope>
    <source>
        <strain evidence="2 3">LdCL</strain>
    </source>
</reference>
<dbReference type="VEuPathDB" id="TriTrypDB:LdBPK_312150.1"/>
<evidence type="ECO:0000313" key="2">
    <source>
        <dbReference type="EMBL" id="AYU81422.1"/>
    </source>
</evidence>
<dbReference type="AlphaFoldDB" id="A0A3S7X4R2"/>
<feature type="region of interest" description="Disordered" evidence="1">
    <location>
        <begin position="164"/>
        <end position="237"/>
    </location>
</feature>
<keyword evidence="3" id="KW-1185">Reference proteome</keyword>
<name>A0A3S7X4R2_LEIDO</name>
<organism evidence="2 3">
    <name type="scientific">Leishmania donovani</name>
    <dbReference type="NCBI Taxonomy" id="5661"/>
    <lineage>
        <taxon>Eukaryota</taxon>
        <taxon>Discoba</taxon>
        <taxon>Euglenozoa</taxon>
        <taxon>Kinetoplastea</taxon>
        <taxon>Metakinetoplastina</taxon>
        <taxon>Trypanosomatida</taxon>
        <taxon>Trypanosomatidae</taxon>
        <taxon>Leishmaniinae</taxon>
        <taxon>Leishmania</taxon>
    </lineage>
</organism>
<feature type="compositionally biased region" description="Basic and acidic residues" evidence="1">
    <location>
        <begin position="328"/>
        <end position="341"/>
    </location>
</feature>
<dbReference type="VEuPathDB" id="TriTrypDB:LdCL_310029500"/>
<protein>
    <submittedName>
        <fullName evidence="2">Uncharacterized protein</fullName>
    </submittedName>
</protein>
<dbReference type="EMBL" id="CP029530">
    <property type="protein sequence ID" value="AYU81422.1"/>
    <property type="molecule type" value="Genomic_DNA"/>
</dbReference>